<dbReference type="OMA" id="MFRNGLM"/>
<comment type="caution">
    <text evidence="2">The sequence shown here is derived from an EMBL/GenBank/DDBJ whole genome shotgun (WGS) entry which is preliminary data.</text>
</comment>
<dbReference type="Proteomes" id="UP000284660">
    <property type="component" value="Unassembled WGS sequence"/>
</dbReference>
<dbReference type="SUPFAM" id="SSF54593">
    <property type="entry name" value="Glyoxalase/Bleomycin resistance protein/Dihydroxybiphenyl dioxygenase"/>
    <property type="match status" value="1"/>
</dbReference>
<name>A0A3R6C937_PARDI</name>
<dbReference type="GO" id="GO:0004493">
    <property type="term" value="F:methylmalonyl-CoA epimerase activity"/>
    <property type="evidence" value="ECO:0007669"/>
    <property type="project" value="TreeGrafter"/>
</dbReference>
<evidence type="ECO:0000256" key="1">
    <source>
        <dbReference type="ARBA" id="ARBA00022723"/>
    </source>
</evidence>
<dbReference type="AlphaFoldDB" id="A0A3R6C937"/>
<reference evidence="2 3" key="1">
    <citation type="submission" date="2018-08" db="EMBL/GenBank/DDBJ databases">
        <title>A genome reference for cultivated species of the human gut microbiota.</title>
        <authorList>
            <person name="Zou Y."/>
            <person name="Xue W."/>
            <person name="Luo G."/>
        </authorList>
    </citation>
    <scope>NUCLEOTIDE SEQUENCE [LARGE SCALE GENOMIC DNA]</scope>
    <source>
        <strain evidence="2 3">AM30-4</strain>
    </source>
</reference>
<dbReference type="Pfam" id="PF13669">
    <property type="entry name" value="Glyoxalase_4"/>
    <property type="match status" value="1"/>
</dbReference>
<dbReference type="RefSeq" id="WP_012056113.1">
    <property type="nucleotide sequence ID" value="NZ_CP054012.1"/>
</dbReference>
<accession>A0A3R6C937</accession>
<dbReference type="PANTHER" id="PTHR43048">
    <property type="entry name" value="METHYLMALONYL-COA EPIMERASE"/>
    <property type="match status" value="1"/>
</dbReference>
<dbReference type="PANTHER" id="PTHR43048:SF3">
    <property type="entry name" value="METHYLMALONYL-COA EPIMERASE, MITOCHONDRIAL"/>
    <property type="match status" value="1"/>
</dbReference>
<dbReference type="EMBL" id="QSJN01000004">
    <property type="protein sequence ID" value="RHD75595.1"/>
    <property type="molecule type" value="Genomic_DNA"/>
</dbReference>
<organism evidence="2 3">
    <name type="scientific">Parabacteroides distasonis</name>
    <dbReference type="NCBI Taxonomy" id="823"/>
    <lineage>
        <taxon>Bacteria</taxon>
        <taxon>Pseudomonadati</taxon>
        <taxon>Bacteroidota</taxon>
        <taxon>Bacteroidia</taxon>
        <taxon>Bacteroidales</taxon>
        <taxon>Tannerellaceae</taxon>
        <taxon>Parabacteroides</taxon>
    </lineage>
</organism>
<proteinExistence type="predicted"/>
<dbReference type="InterPro" id="IPR029068">
    <property type="entry name" value="Glyas_Bleomycin-R_OHBP_Dase"/>
</dbReference>
<dbReference type="Gene3D" id="3.10.180.10">
    <property type="entry name" value="2,3-Dihydroxybiphenyl 1,2-Dioxygenase, domain 1"/>
    <property type="match status" value="1"/>
</dbReference>
<protein>
    <submittedName>
        <fullName evidence="2">VOC family protein</fullName>
    </submittedName>
</protein>
<dbReference type="InterPro" id="IPR051785">
    <property type="entry name" value="MMCE/EMCE_epimerase"/>
</dbReference>
<dbReference type="PROSITE" id="PS51819">
    <property type="entry name" value="VOC"/>
    <property type="match status" value="1"/>
</dbReference>
<evidence type="ECO:0000313" key="2">
    <source>
        <dbReference type="EMBL" id="RHD75595.1"/>
    </source>
</evidence>
<sequence>MLDSMTFHHIGLAVRSIDLTAAIYVNAGYKQSVTIFDPVQNVNICWLIKENMPTVELLAPVDETSPVCKSLEKNGVSPYHTCYVVNDIEGAVADLRKMKYIVVSKPVEAPAIHNSKVAFLYNKNIGLIELVEEPAEVTF</sequence>
<evidence type="ECO:0000313" key="3">
    <source>
        <dbReference type="Proteomes" id="UP000284660"/>
    </source>
</evidence>
<dbReference type="GO" id="GO:0046872">
    <property type="term" value="F:metal ion binding"/>
    <property type="evidence" value="ECO:0007669"/>
    <property type="project" value="UniProtKB-KW"/>
</dbReference>
<gene>
    <name evidence="2" type="ORF">DW782_07935</name>
</gene>
<keyword evidence="1" id="KW-0479">Metal-binding</keyword>
<dbReference type="InterPro" id="IPR037523">
    <property type="entry name" value="VOC_core"/>
</dbReference>
<dbReference type="GO" id="GO:0046491">
    <property type="term" value="P:L-methylmalonyl-CoA metabolic process"/>
    <property type="evidence" value="ECO:0007669"/>
    <property type="project" value="TreeGrafter"/>
</dbReference>